<keyword evidence="1" id="KW-0732">Signal</keyword>
<dbReference type="RefSeq" id="WP_371241086.1">
    <property type="nucleotide sequence ID" value="NZ_JAHWZY010000027.1"/>
</dbReference>
<dbReference type="Proteomes" id="UP001567537">
    <property type="component" value="Unassembled WGS sequence"/>
</dbReference>
<dbReference type="InterPro" id="IPR058502">
    <property type="entry name" value="PLL-like_beta-prop"/>
</dbReference>
<protein>
    <recommendedName>
        <fullName evidence="6">Tachylectin 2 domain-containing protein</fullName>
    </recommendedName>
</protein>
<gene>
    <name evidence="4" type="ORF">KYY02_23210</name>
</gene>
<reference evidence="4 5" key="1">
    <citation type="journal article" date="2021" name="Res Sq">
        <title>Streptomyces Pimoensis sp. nov., Isolated From the Taklimakan Desert in Xinjiang, China.</title>
        <authorList>
            <person name="Zhang P."/>
            <person name="Luo X."/>
            <person name="Luo X."/>
            <person name="Liu Z."/>
            <person name="Xia Z."/>
            <person name="Wan C."/>
            <person name="zhang L."/>
        </authorList>
    </citation>
    <scope>NUCLEOTIDE SEQUENCE [LARGE SCALE GENOMIC DNA]</scope>
    <source>
        <strain evidence="4 5">TRM75549</strain>
    </source>
</reference>
<sequence>MVAVLAAAAALPVVALAPSTAQAAQATGTAAAAVTCASTGPTYAVDTAGNLLRQSMPTPLTGGTMPSPSTIDTGWSGYGQVMAGPDQELYGVKSDGLYLSRRTGSGTWDIRHKKISNNFGQYQQAANRDKITVDRAGHIWRLDGNGALRWHKYYADTGSWYPGGDKIVDAAWSRYDAIVAGDAGVIYGREAATGSLYRSRYDFTSQRWIERHVRVSYSGWDTEGDLASLGGDTLLRVMPDGNLRYYRYDEDTDTWAVAAKVVGSGRWAGYRNVTAAPDTCRVTTDHTPPSPQIEVEPHSTTSILQASAGTVEYAYTDGIGRLVHGRQSDPSDFNSVQWTVVDDQEGFTGRPSLAEHPDGRVALTAHNLNGDIWTRDQAARSSADWSNWVDLAGAMAQHATTAKLPDGRLVQFSVDADGRPWYRAEQEANGYFMSWLPLSGGSHTRPLTAVTVRDGIQLFGVNASGTVTTAHFSDGTLSAWTNLAGTGFTGTPAVVVYPGYRLAVFARDADGHIVTMGQTAEGGAFPDTWSQVGDRTFAGSPSVVISPLTGITEIMARADDGFLYNTGERTQGSGTWRTWKQETSEAAATDPTAFTYTNASGPTWAFSYRTGTNQTRLYATSSALTAFAAARTAAATVPPAPVFTAHELPAPADEQSR</sequence>
<dbReference type="InterPro" id="IPR036813">
    <property type="entry name" value="Tachylectin2_sf"/>
</dbReference>
<dbReference type="Pfam" id="PF26607">
    <property type="entry name" value="DUF8189"/>
    <property type="match status" value="1"/>
</dbReference>
<proteinExistence type="predicted"/>
<accession>A0ABV4J3I6</accession>
<dbReference type="Pfam" id="PF14517">
    <property type="entry name" value="Tachylectin"/>
    <property type="match status" value="1"/>
</dbReference>
<feature type="signal peptide" evidence="1">
    <location>
        <begin position="1"/>
        <end position="23"/>
    </location>
</feature>
<dbReference type="SUPFAM" id="SSF50934">
    <property type="entry name" value="Tachylectin-2"/>
    <property type="match status" value="1"/>
</dbReference>
<name>A0ABV4J3I6_9ACTN</name>
<keyword evidence="5" id="KW-1185">Reference proteome</keyword>
<evidence type="ECO:0000256" key="1">
    <source>
        <dbReference type="SAM" id="SignalP"/>
    </source>
</evidence>
<evidence type="ECO:0000313" key="5">
    <source>
        <dbReference type="Proteomes" id="UP001567537"/>
    </source>
</evidence>
<feature type="domain" description="PLL-like beta propeller" evidence="3">
    <location>
        <begin position="352"/>
        <end position="610"/>
    </location>
</feature>
<evidence type="ECO:0000259" key="2">
    <source>
        <dbReference type="Pfam" id="PF14517"/>
    </source>
</evidence>
<evidence type="ECO:0000259" key="3">
    <source>
        <dbReference type="Pfam" id="PF26607"/>
    </source>
</evidence>
<dbReference type="EMBL" id="JAHWZY010000027">
    <property type="protein sequence ID" value="MEZ3181488.1"/>
    <property type="molecule type" value="Genomic_DNA"/>
</dbReference>
<evidence type="ECO:0008006" key="6">
    <source>
        <dbReference type="Google" id="ProtNLM"/>
    </source>
</evidence>
<evidence type="ECO:0000313" key="4">
    <source>
        <dbReference type="EMBL" id="MEZ3181488.1"/>
    </source>
</evidence>
<dbReference type="Gene3D" id="2.115.10.10">
    <property type="entry name" value="Tachylectin 2"/>
    <property type="match status" value="1"/>
</dbReference>
<feature type="chain" id="PRO_5045297343" description="Tachylectin 2 domain-containing protein" evidence="1">
    <location>
        <begin position="24"/>
        <end position="657"/>
    </location>
</feature>
<organism evidence="4 5">
    <name type="scientific">Streptomyces pimonensis</name>
    <dbReference type="NCBI Taxonomy" id="2860288"/>
    <lineage>
        <taxon>Bacteria</taxon>
        <taxon>Bacillati</taxon>
        <taxon>Actinomycetota</taxon>
        <taxon>Actinomycetes</taxon>
        <taxon>Kitasatosporales</taxon>
        <taxon>Streptomycetaceae</taxon>
        <taxon>Streptomyces</taxon>
    </lineage>
</organism>
<dbReference type="SUPFAM" id="SSF89372">
    <property type="entry name" value="Fucose-specific lectin"/>
    <property type="match status" value="1"/>
</dbReference>
<comment type="caution">
    <text evidence="4">The sequence shown here is derived from an EMBL/GenBank/DDBJ whole genome shotgun (WGS) entry which is preliminary data.</text>
</comment>
<dbReference type="InterPro" id="IPR023294">
    <property type="entry name" value="Tachylectin2"/>
</dbReference>
<feature type="domain" description="Tachylectin 2" evidence="2">
    <location>
        <begin position="44"/>
        <end position="270"/>
    </location>
</feature>